<accession>U7Q556</accession>
<reference evidence="4" key="1">
    <citation type="journal article" date="2014" name="Genome Announc.">
        <title>Genome sequence of the pathogenic fungus Sporothrix schenckii (ATCC 58251).</title>
        <authorList>
            <person name="Cuomo C.A."/>
            <person name="Rodriguez-Del Valle N."/>
            <person name="Perez-Sanchez L."/>
            <person name="Abouelleil A."/>
            <person name="Goldberg J."/>
            <person name="Young S."/>
            <person name="Zeng Q."/>
            <person name="Birren B.W."/>
        </authorList>
    </citation>
    <scope>NUCLEOTIDE SEQUENCE [LARGE SCALE GENOMIC DNA]</scope>
    <source>
        <strain evidence="4">ATCC 58251 / de Perez 2211183</strain>
    </source>
</reference>
<feature type="domain" description="C2H2-type" evidence="2">
    <location>
        <begin position="422"/>
        <end position="450"/>
    </location>
</feature>
<evidence type="ECO:0000313" key="4">
    <source>
        <dbReference type="Proteomes" id="UP000018087"/>
    </source>
</evidence>
<protein>
    <recommendedName>
        <fullName evidence="2">C2H2-type domain-containing protein</fullName>
    </recommendedName>
</protein>
<dbReference type="eggNOG" id="ENOG502SXT7">
    <property type="taxonomic scope" value="Eukaryota"/>
</dbReference>
<feature type="region of interest" description="Disordered" evidence="1">
    <location>
        <begin position="105"/>
        <end position="131"/>
    </location>
</feature>
<feature type="compositionally biased region" description="Gly residues" evidence="1">
    <location>
        <begin position="367"/>
        <end position="377"/>
    </location>
</feature>
<gene>
    <name evidence="3" type="ORF">HMPREF1624_01313</name>
</gene>
<dbReference type="EMBL" id="KI440842">
    <property type="protein sequence ID" value="ERT03009.1"/>
    <property type="molecule type" value="Genomic_DNA"/>
</dbReference>
<dbReference type="Proteomes" id="UP000018087">
    <property type="component" value="Unassembled WGS sequence"/>
</dbReference>
<dbReference type="Gene3D" id="3.30.160.60">
    <property type="entry name" value="Classic Zinc Finger"/>
    <property type="match status" value="1"/>
</dbReference>
<feature type="region of interest" description="Disordered" evidence="1">
    <location>
        <begin position="156"/>
        <end position="191"/>
    </location>
</feature>
<keyword evidence="4" id="KW-1185">Reference proteome</keyword>
<feature type="compositionally biased region" description="Polar residues" evidence="1">
    <location>
        <begin position="163"/>
        <end position="180"/>
    </location>
</feature>
<dbReference type="SMART" id="SM00355">
    <property type="entry name" value="ZnF_C2H2"/>
    <property type="match status" value="2"/>
</dbReference>
<feature type="compositionally biased region" description="Low complexity" evidence="1">
    <location>
        <begin position="482"/>
        <end position="494"/>
    </location>
</feature>
<feature type="compositionally biased region" description="Polar residues" evidence="1">
    <location>
        <begin position="106"/>
        <end position="118"/>
    </location>
</feature>
<organism evidence="3 4">
    <name type="scientific">Sporothrix schenckii (strain ATCC 58251 / de Perez 2211183)</name>
    <name type="common">Rose-picker's disease fungus</name>
    <dbReference type="NCBI Taxonomy" id="1391915"/>
    <lineage>
        <taxon>Eukaryota</taxon>
        <taxon>Fungi</taxon>
        <taxon>Dikarya</taxon>
        <taxon>Ascomycota</taxon>
        <taxon>Pezizomycotina</taxon>
        <taxon>Sordariomycetes</taxon>
        <taxon>Sordariomycetidae</taxon>
        <taxon>Ophiostomatales</taxon>
        <taxon>Ophiostomataceae</taxon>
        <taxon>Sporothrix</taxon>
    </lineage>
</organism>
<feature type="compositionally biased region" description="Polar residues" evidence="1">
    <location>
        <begin position="281"/>
        <end position="304"/>
    </location>
</feature>
<dbReference type="STRING" id="1391915.U7Q556"/>
<dbReference type="InterPro" id="IPR013087">
    <property type="entry name" value="Znf_C2H2_type"/>
</dbReference>
<sequence>MYSYSQAGLDATTDAFMASSQTLSVPSHFTYTTSPTSSDSSYLAGMPETSSRASGGSPLLSLSSAGDTSPLAAFGGLSHPGPLYRSTSLSGSNFGDYLDVGDTATVAGSAQPSPSTSPGGHDFSGFSGLQWPSSDGSATNDGIYGSYHSSSGMRFFDDISPHTDPSQYTPPQSSWLSAGPSSADDDSHTTRTYSLSPSMAYHSDNLAFDLNTPGGLATETFDFQATSQSTTSWPPMSILDSTTPGAFQLPPAMKDASSKATRFASTVAGTKLPQVVTTSYNDTSVGSSSLIGVGTSASSSTMGTHKSGRSEHTTSSHKHGSLGSLGSRRGSNVSSRGNNGSTSPYDPTVTSPNRKASHASSKHGRGSHSGSGSGSKGGSDDKSRSKFACTRADCHGPVFTRMADLDRHMLHIHTDADKKERFLCDYSSCSRSATPFHRKDHYREHLRVYHLEDLLKRGSNANHHTAASTSSSSGARTSERLSPSSASASASSTADVKRNKKLLQETQLQHCKTEAEWWRCARCLQRVDIAERGWTCPNCKGSIEEPRKAIRMSRSAASMAATNARQLAQSLDMPAEWGTYSDMSMESY</sequence>
<dbReference type="AlphaFoldDB" id="U7Q556"/>
<name>U7Q556_SPOS1</name>
<feature type="region of interest" description="Disordered" evidence="1">
    <location>
        <begin position="30"/>
        <end position="62"/>
    </location>
</feature>
<feature type="compositionally biased region" description="Polar residues" evidence="1">
    <location>
        <begin position="344"/>
        <end position="354"/>
    </location>
</feature>
<feature type="compositionally biased region" description="Low complexity" evidence="1">
    <location>
        <begin position="30"/>
        <end position="42"/>
    </location>
</feature>
<evidence type="ECO:0000313" key="3">
    <source>
        <dbReference type="EMBL" id="ERT03009.1"/>
    </source>
</evidence>
<feature type="compositionally biased region" description="Low complexity" evidence="1">
    <location>
        <begin position="321"/>
        <end position="343"/>
    </location>
</feature>
<evidence type="ECO:0000256" key="1">
    <source>
        <dbReference type="SAM" id="MobiDB-lite"/>
    </source>
</evidence>
<evidence type="ECO:0000259" key="2">
    <source>
        <dbReference type="SMART" id="SM00355"/>
    </source>
</evidence>
<feature type="region of interest" description="Disordered" evidence="1">
    <location>
        <begin position="281"/>
        <end position="385"/>
    </location>
</feature>
<feature type="compositionally biased region" description="Basic residues" evidence="1">
    <location>
        <begin position="355"/>
        <end position="366"/>
    </location>
</feature>
<feature type="compositionally biased region" description="Low complexity" evidence="1">
    <location>
        <begin position="50"/>
        <end position="62"/>
    </location>
</feature>
<dbReference type="HOGENOM" id="CLU_463941_0_0_1"/>
<dbReference type="OrthoDB" id="2687452at2759"/>
<feature type="domain" description="C2H2-type" evidence="2">
    <location>
        <begin position="387"/>
        <end position="413"/>
    </location>
</feature>
<feature type="compositionally biased region" description="Low complexity" evidence="1">
    <location>
        <begin position="462"/>
        <end position="473"/>
    </location>
</feature>
<feature type="region of interest" description="Disordered" evidence="1">
    <location>
        <begin position="462"/>
        <end position="495"/>
    </location>
</feature>
<proteinExistence type="predicted"/>